<evidence type="ECO:0000259" key="7">
    <source>
        <dbReference type="PROSITE" id="PS50011"/>
    </source>
</evidence>
<dbReference type="SUPFAM" id="SSF48452">
    <property type="entry name" value="TPR-like"/>
    <property type="match status" value="2"/>
</dbReference>
<name>A0A518GWI6_9BACT</name>
<dbReference type="GO" id="GO:0004674">
    <property type="term" value="F:protein serine/threonine kinase activity"/>
    <property type="evidence" value="ECO:0007669"/>
    <property type="project" value="UniProtKB-EC"/>
</dbReference>
<dbReference type="Gene3D" id="1.25.40.10">
    <property type="entry name" value="Tetratricopeptide repeat domain"/>
    <property type="match status" value="3"/>
</dbReference>
<feature type="region of interest" description="Disordered" evidence="6">
    <location>
        <begin position="152"/>
        <end position="181"/>
    </location>
</feature>
<feature type="compositionally biased region" description="Low complexity" evidence="6">
    <location>
        <begin position="1"/>
        <end position="15"/>
    </location>
</feature>
<organism evidence="8 9">
    <name type="scientific">Tautonia plasticadhaerens</name>
    <dbReference type="NCBI Taxonomy" id="2527974"/>
    <lineage>
        <taxon>Bacteria</taxon>
        <taxon>Pseudomonadati</taxon>
        <taxon>Planctomycetota</taxon>
        <taxon>Planctomycetia</taxon>
        <taxon>Isosphaerales</taxon>
        <taxon>Isosphaeraceae</taxon>
        <taxon>Tautonia</taxon>
    </lineage>
</organism>
<dbReference type="InterPro" id="IPR011990">
    <property type="entry name" value="TPR-like_helical_dom_sf"/>
</dbReference>
<feature type="domain" description="Protein kinase" evidence="7">
    <location>
        <begin position="190"/>
        <end position="490"/>
    </location>
</feature>
<dbReference type="SMART" id="SM00220">
    <property type="entry name" value="S_TKc"/>
    <property type="match status" value="1"/>
</dbReference>
<proteinExistence type="predicted"/>
<keyword evidence="9" id="KW-1185">Reference proteome</keyword>
<accession>A0A518GWI6</accession>
<evidence type="ECO:0000256" key="4">
    <source>
        <dbReference type="ARBA" id="ARBA00022840"/>
    </source>
</evidence>
<dbReference type="EMBL" id="CP036426">
    <property type="protein sequence ID" value="QDV32949.1"/>
    <property type="molecule type" value="Genomic_DNA"/>
</dbReference>
<dbReference type="InterPro" id="IPR017441">
    <property type="entry name" value="Protein_kinase_ATP_BS"/>
</dbReference>
<feature type="compositionally biased region" description="Low complexity" evidence="6">
    <location>
        <begin position="1319"/>
        <end position="1328"/>
    </location>
</feature>
<dbReference type="GO" id="GO:0005524">
    <property type="term" value="F:ATP binding"/>
    <property type="evidence" value="ECO:0007669"/>
    <property type="project" value="UniProtKB-UniRule"/>
</dbReference>
<dbReference type="Pfam" id="PF13432">
    <property type="entry name" value="TPR_16"/>
    <property type="match status" value="3"/>
</dbReference>
<dbReference type="InterPro" id="IPR011009">
    <property type="entry name" value="Kinase-like_dom_sf"/>
</dbReference>
<keyword evidence="3 8" id="KW-0418">Kinase</keyword>
<dbReference type="InterPro" id="IPR000719">
    <property type="entry name" value="Prot_kinase_dom"/>
</dbReference>
<dbReference type="EC" id="2.7.11.1" evidence="8"/>
<dbReference type="Pfam" id="PF14559">
    <property type="entry name" value="TPR_19"/>
    <property type="match status" value="1"/>
</dbReference>
<evidence type="ECO:0000313" key="9">
    <source>
        <dbReference type="Proteomes" id="UP000317835"/>
    </source>
</evidence>
<dbReference type="RefSeq" id="WP_145267384.1">
    <property type="nucleotide sequence ID" value="NZ_CP036426.1"/>
</dbReference>
<feature type="region of interest" description="Disordered" evidence="6">
    <location>
        <begin position="1306"/>
        <end position="1328"/>
    </location>
</feature>
<evidence type="ECO:0000313" key="8">
    <source>
        <dbReference type="EMBL" id="QDV32949.1"/>
    </source>
</evidence>
<dbReference type="CDD" id="cd14014">
    <property type="entry name" value="STKc_PknB_like"/>
    <property type="match status" value="1"/>
</dbReference>
<dbReference type="OrthoDB" id="6111975at2"/>
<dbReference type="InterPro" id="IPR019734">
    <property type="entry name" value="TPR_rpt"/>
</dbReference>
<gene>
    <name evidence="8" type="primary">pknB_4</name>
    <name evidence="8" type="ORF">ElP_07910</name>
</gene>
<dbReference type="Gene3D" id="3.30.200.20">
    <property type="entry name" value="Phosphorylase Kinase, domain 1"/>
    <property type="match status" value="1"/>
</dbReference>
<dbReference type="PROSITE" id="PS00107">
    <property type="entry name" value="PROTEIN_KINASE_ATP"/>
    <property type="match status" value="1"/>
</dbReference>
<dbReference type="KEGG" id="tpla:ElP_07910"/>
<evidence type="ECO:0000256" key="5">
    <source>
        <dbReference type="PROSITE-ProRule" id="PRU10141"/>
    </source>
</evidence>
<dbReference type="Gene3D" id="1.10.510.10">
    <property type="entry name" value="Transferase(Phosphotransferase) domain 1"/>
    <property type="match status" value="1"/>
</dbReference>
<evidence type="ECO:0000256" key="2">
    <source>
        <dbReference type="ARBA" id="ARBA00022741"/>
    </source>
</evidence>
<keyword evidence="4 5" id="KW-0067">ATP-binding</keyword>
<keyword evidence="2 5" id="KW-0547">Nucleotide-binding</keyword>
<dbReference type="PANTHER" id="PTHR43289:SF34">
    <property type="entry name" value="SERINE_THREONINE-PROTEIN KINASE YBDM-RELATED"/>
    <property type="match status" value="1"/>
</dbReference>
<protein>
    <submittedName>
        <fullName evidence="8">Serine/threonine-protein kinase PknB</fullName>
        <ecNumber evidence="8">2.7.11.1</ecNumber>
    </submittedName>
</protein>
<evidence type="ECO:0000256" key="3">
    <source>
        <dbReference type="ARBA" id="ARBA00022777"/>
    </source>
</evidence>
<dbReference type="PANTHER" id="PTHR43289">
    <property type="entry name" value="MITOGEN-ACTIVATED PROTEIN KINASE KINASE KINASE 20-RELATED"/>
    <property type="match status" value="1"/>
</dbReference>
<dbReference type="PROSITE" id="PS50011">
    <property type="entry name" value="PROTEIN_KINASE_DOM"/>
    <property type="match status" value="1"/>
</dbReference>
<reference evidence="8 9" key="1">
    <citation type="submission" date="2019-02" db="EMBL/GenBank/DDBJ databases">
        <title>Deep-cultivation of Planctomycetes and their phenomic and genomic characterization uncovers novel biology.</title>
        <authorList>
            <person name="Wiegand S."/>
            <person name="Jogler M."/>
            <person name="Boedeker C."/>
            <person name="Pinto D."/>
            <person name="Vollmers J."/>
            <person name="Rivas-Marin E."/>
            <person name="Kohn T."/>
            <person name="Peeters S.H."/>
            <person name="Heuer A."/>
            <person name="Rast P."/>
            <person name="Oberbeckmann S."/>
            <person name="Bunk B."/>
            <person name="Jeske O."/>
            <person name="Meyerdierks A."/>
            <person name="Storesund J.E."/>
            <person name="Kallscheuer N."/>
            <person name="Luecker S."/>
            <person name="Lage O.M."/>
            <person name="Pohl T."/>
            <person name="Merkel B.J."/>
            <person name="Hornburger P."/>
            <person name="Mueller R.-W."/>
            <person name="Bruemmer F."/>
            <person name="Labrenz M."/>
            <person name="Spormann A.M."/>
            <person name="Op den Camp H."/>
            <person name="Overmann J."/>
            <person name="Amann R."/>
            <person name="Jetten M.S.M."/>
            <person name="Mascher T."/>
            <person name="Medema M.H."/>
            <person name="Devos D.P."/>
            <person name="Kaster A.-K."/>
            <person name="Ovreas L."/>
            <person name="Rohde M."/>
            <person name="Galperin M.Y."/>
            <person name="Jogler C."/>
        </authorList>
    </citation>
    <scope>NUCLEOTIDE SEQUENCE [LARGE SCALE GENOMIC DNA]</scope>
    <source>
        <strain evidence="8 9">ElP</strain>
    </source>
</reference>
<dbReference type="SMART" id="SM00028">
    <property type="entry name" value="TPR"/>
    <property type="match status" value="7"/>
</dbReference>
<dbReference type="PROSITE" id="PS00108">
    <property type="entry name" value="PROTEIN_KINASE_ST"/>
    <property type="match status" value="1"/>
</dbReference>
<feature type="binding site" evidence="5">
    <location>
        <position position="220"/>
    </location>
    <ligand>
        <name>ATP</name>
        <dbReference type="ChEBI" id="CHEBI:30616"/>
    </ligand>
</feature>
<sequence>MTEPSSTPTSLASTSGRTWDDASSPAAARLARRFEEDWRRSKLGARPDPASYLPDAEEERPGAWLALLRADLGLRWDDGQEPSVEQYRLRYPGLDPEVVVGLLYEEFCLKEEAGAAADPLEYERRFPELAPRLRRVFDIHALVGGPNAPTLGSIGATMTTGGQPRTRRAGDDPDPDLSSFPEAGETIGGFRLIEELGRGSFARVYLAQERLLADRPVALKVATAGSREPQTLARLQHTHIVPVHSYRVDPVSGLHLLCMPYFGRLTLAAVLADPATASARSGGELLDVLDRLEPPEVGLPRPSTSARRAMAGRSFSGAIAWWGARLAEALQHAHDRGVLHRDVKPSNVLVTGDGLPMLLDFNLAMGPRIEGSGEEAETLGGTLAYMAPEHIEALADGIDSGVDARADLFAMGVVLFEAIAGDRPFPVVRKARSVAEALLQTAQQRRDGPPPLRRGGRAVSPALEAVIRKSLEPDPARRYQSAAELAADLLAVADDGPLRVAKEPIASRSLRWVRRNRWRFAVAAPAVVAGSILVATLHDARVRRVEAEGEVRRNIDQADVNVEAGKLEQAIQGYLFAKTAAARHPSLAPLYWEAEEKRLWATHTYALELLVGEFFAEAEWLRYRLFGFVEPERPPGDALREALGDFGVFKTVDWAANPDFDRLEGDHRRRLLDEVPELLFLRAVHLRLTGPGPGPRGGIASGVADLRDRAVRAMPGDDPRRGPWDALCEELGVTSPAIGPAEGAVVPEADRPRYLAEAAFLWGIAHASRFQETGDPADAARALASLEAAARGRPDSYWPRFYLATFALESGRHSDALRHADAAVALKPGSPWALFNRALANRATGDSAEALGDLRAAAARVLERDRDRLRDRIDLNLGLVLLERGDRAGARDAFEAVLGPSAPGRSVAGVAARLAVISAASPGSAFASAAAGLGGESAMAAAGGSRFSRAARLDLARLDAEAGRPDLALLAYNDLLLDDPGHREARLGRALLALALGDVRAAEADADLLIAADRDGRLGPEGRPRSLPASSAAEAFDLRARCRLEAGRAELALADADEAMGRSPSPAGERLRLRATLATRPGGSLRLDDPSAIDLLPAPGPGLVADLRHAVGAMAEPPPEPEPSPVPRMLTRAVLLSALGESAPAEDGATDAVLVAPDASLPRLVRARIRHRSGDLDGALIDLDAALALRPDDADARTLRGLVLAEAGRPADALAELNRSQAIGADDAALHRARAVALAALGRADLAVRSLTEALDRDPQDPRISLHRARLHRRLGLVSAARADLDHASSWSSDRPELRLLVAISRSLTNGPTPPGPTPGMAGTGSAE</sequence>
<evidence type="ECO:0000256" key="1">
    <source>
        <dbReference type="ARBA" id="ARBA00022679"/>
    </source>
</evidence>
<dbReference type="InterPro" id="IPR008271">
    <property type="entry name" value="Ser/Thr_kinase_AS"/>
</dbReference>
<evidence type="ECO:0000256" key="6">
    <source>
        <dbReference type="SAM" id="MobiDB-lite"/>
    </source>
</evidence>
<dbReference type="Pfam" id="PF00069">
    <property type="entry name" value="Pkinase"/>
    <property type="match status" value="1"/>
</dbReference>
<dbReference type="SUPFAM" id="SSF56112">
    <property type="entry name" value="Protein kinase-like (PK-like)"/>
    <property type="match status" value="1"/>
</dbReference>
<feature type="region of interest" description="Disordered" evidence="6">
    <location>
        <begin position="1"/>
        <end position="24"/>
    </location>
</feature>
<keyword evidence="1 8" id="KW-0808">Transferase</keyword>
<dbReference type="Proteomes" id="UP000317835">
    <property type="component" value="Chromosome"/>
</dbReference>